<accession>A0A2U2HA48</accession>
<evidence type="ECO:0000313" key="1">
    <source>
        <dbReference type="EMBL" id="PWF39570.1"/>
    </source>
</evidence>
<dbReference type="Gene3D" id="3.10.450.50">
    <property type="match status" value="1"/>
</dbReference>
<evidence type="ECO:0008006" key="3">
    <source>
        <dbReference type="Google" id="ProtNLM"/>
    </source>
</evidence>
<evidence type="ECO:0000313" key="2">
    <source>
        <dbReference type="Proteomes" id="UP000241421"/>
    </source>
</evidence>
<gene>
    <name evidence="1" type="ORF">C7C56_026595</name>
</gene>
<dbReference type="Proteomes" id="UP000241421">
    <property type="component" value="Unassembled WGS sequence"/>
</dbReference>
<protein>
    <recommendedName>
        <fullName evidence="3">Nuclear transport factor 2 family protein</fullName>
    </recommendedName>
</protein>
<sequence>MASVDAIIAALYDVISWPADKPRHWNRLRSLFVPGAKMMAVGARPDGSFGTRAMSVEDTISRAGPMFAASGFFETELARSIESFGQIARILSTYEARHAQGDAKPFVRGINSIQLLNDGSRWSVVNMLWRAEDAKLALPERYLKRVIDA</sequence>
<dbReference type="SUPFAM" id="SSF54427">
    <property type="entry name" value="NTF2-like"/>
    <property type="match status" value="1"/>
</dbReference>
<reference evidence="1 2" key="1">
    <citation type="submission" date="2018-04" db="EMBL/GenBank/DDBJ databases">
        <title>Massilia violaceinigra sp. nov., a novel purple-pigmented bacterium isolated from Tianshan glacier, Xinjiang, China.</title>
        <authorList>
            <person name="Wang H."/>
        </authorList>
    </citation>
    <scope>NUCLEOTIDE SEQUENCE [LARGE SCALE GENOMIC DNA]</scope>
    <source>
        <strain evidence="1 2">B448-2</strain>
    </source>
</reference>
<dbReference type="EMBL" id="PXWF02000337">
    <property type="protein sequence ID" value="PWF39570.1"/>
    <property type="molecule type" value="Genomic_DNA"/>
</dbReference>
<keyword evidence="2" id="KW-1185">Reference proteome</keyword>
<proteinExistence type="predicted"/>
<organism evidence="1 2">
    <name type="scientific">Massilia glaciei</name>
    <dbReference type="NCBI Taxonomy" id="1524097"/>
    <lineage>
        <taxon>Bacteria</taxon>
        <taxon>Pseudomonadati</taxon>
        <taxon>Pseudomonadota</taxon>
        <taxon>Betaproteobacteria</taxon>
        <taxon>Burkholderiales</taxon>
        <taxon>Oxalobacteraceae</taxon>
        <taxon>Telluria group</taxon>
        <taxon>Massilia</taxon>
    </lineage>
</organism>
<dbReference type="InterPro" id="IPR032710">
    <property type="entry name" value="NTF2-like_dom_sf"/>
</dbReference>
<name>A0A2U2HA48_9BURK</name>
<dbReference type="AlphaFoldDB" id="A0A2U2HA48"/>
<comment type="caution">
    <text evidence="1">The sequence shown here is derived from an EMBL/GenBank/DDBJ whole genome shotgun (WGS) entry which is preliminary data.</text>
</comment>
<dbReference type="OrthoDB" id="8754772at2"/>